<feature type="region of interest" description="Disordered" evidence="1">
    <location>
        <begin position="1"/>
        <end position="50"/>
    </location>
</feature>
<sequence>MVKALPKKGKEKGRVRSKEKWGRQLMERGSRLGDGDTISKKRKEKEARWR</sequence>
<accession>A0AAP0PJ06</accession>
<organism evidence="2 3">
    <name type="scientific">Stephania yunnanensis</name>
    <dbReference type="NCBI Taxonomy" id="152371"/>
    <lineage>
        <taxon>Eukaryota</taxon>
        <taxon>Viridiplantae</taxon>
        <taxon>Streptophyta</taxon>
        <taxon>Embryophyta</taxon>
        <taxon>Tracheophyta</taxon>
        <taxon>Spermatophyta</taxon>
        <taxon>Magnoliopsida</taxon>
        <taxon>Ranunculales</taxon>
        <taxon>Menispermaceae</taxon>
        <taxon>Menispermoideae</taxon>
        <taxon>Cissampelideae</taxon>
        <taxon>Stephania</taxon>
    </lineage>
</organism>
<reference evidence="2 3" key="1">
    <citation type="submission" date="2024-01" db="EMBL/GenBank/DDBJ databases">
        <title>Genome assemblies of Stephania.</title>
        <authorList>
            <person name="Yang L."/>
        </authorList>
    </citation>
    <scope>NUCLEOTIDE SEQUENCE [LARGE SCALE GENOMIC DNA]</scope>
    <source>
        <strain evidence="2">YNDBR</strain>
        <tissue evidence="2">Leaf</tissue>
    </source>
</reference>
<keyword evidence="3" id="KW-1185">Reference proteome</keyword>
<gene>
    <name evidence="2" type="ORF">Syun_011971</name>
</gene>
<dbReference type="Proteomes" id="UP001420932">
    <property type="component" value="Unassembled WGS sequence"/>
</dbReference>
<protein>
    <submittedName>
        <fullName evidence="2">Uncharacterized protein</fullName>
    </submittedName>
</protein>
<evidence type="ECO:0000313" key="3">
    <source>
        <dbReference type="Proteomes" id="UP001420932"/>
    </source>
</evidence>
<proteinExistence type="predicted"/>
<dbReference type="EMBL" id="JBBNAF010000005">
    <property type="protein sequence ID" value="KAK9142571.1"/>
    <property type="molecule type" value="Genomic_DNA"/>
</dbReference>
<feature type="compositionally biased region" description="Basic residues" evidence="1">
    <location>
        <begin position="1"/>
        <end position="11"/>
    </location>
</feature>
<evidence type="ECO:0000256" key="1">
    <source>
        <dbReference type="SAM" id="MobiDB-lite"/>
    </source>
</evidence>
<name>A0AAP0PJ06_9MAGN</name>
<feature type="compositionally biased region" description="Basic and acidic residues" evidence="1">
    <location>
        <begin position="12"/>
        <end position="50"/>
    </location>
</feature>
<comment type="caution">
    <text evidence="2">The sequence shown here is derived from an EMBL/GenBank/DDBJ whole genome shotgun (WGS) entry which is preliminary data.</text>
</comment>
<evidence type="ECO:0000313" key="2">
    <source>
        <dbReference type="EMBL" id="KAK9142571.1"/>
    </source>
</evidence>
<dbReference type="AlphaFoldDB" id="A0AAP0PJ06"/>